<evidence type="ECO:0000256" key="1">
    <source>
        <dbReference type="SAM" id="MobiDB-lite"/>
    </source>
</evidence>
<evidence type="ECO:0000313" key="4">
    <source>
        <dbReference type="Proteomes" id="UP000006039"/>
    </source>
</evidence>
<dbReference type="AlphaFoldDB" id="J3NQM4"/>
<reference evidence="4" key="1">
    <citation type="submission" date="2010-07" db="EMBL/GenBank/DDBJ databases">
        <title>The genome sequence of Gaeumannomyces graminis var. tritici strain R3-111a-1.</title>
        <authorList>
            <consortium name="The Broad Institute Genome Sequencing Platform"/>
            <person name="Ma L.-J."/>
            <person name="Dead R."/>
            <person name="Young S."/>
            <person name="Zeng Q."/>
            <person name="Koehrsen M."/>
            <person name="Alvarado L."/>
            <person name="Berlin A."/>
            <person name="Chapman S.B."/>
            <person name="Chen Z."/>
            <person name="Freedman E."/>
            <person name="Gellesch M."/>
            <person name="Goldberg J."/>
            <person name="Griggs A."/>
            <person name="Gujja S."/>
            <person name="Heilman E.R."/>
            <person name="Heiman D."/>
            <person name="Hepburn T."/>
            <person name="Howarth C."/>
            <person name="Jen D."/>
            <person name="Larson L."/>
            <person name="Mehta T."/>
            <person name="Neiman D."/>
            <person name="Pearson M."/>
            <person name="Roberts A."/>
            <person name="Saif S."/>
            <person name="Shea T."/>
            <person name="Shenoy N."/>
            <person name="Sisk P."/>
            <person name="Stolte C."/>
            <person name="Sykes S."/>
            <person name="Walk T."/>
            <person name="White J."/>
            <person name="Yandava C."/>
            <person name="Haas B."/>
            <person name="Nusbaum C."/>
            <person name="Birren B."/>
        </authorList>
    </citation>
    <scope>NUCLEOTIDE SEQUENCE [LARGE SCALE GENOMIC DNA]</scope>
    <source>
        <strain evidence="4">R3-111a-1</strain>
    </source>
</reference>
<sequence>MEERKRARDKKKREEAAQRRVAEKKRIRRLAVERVLTEAKRRIHEERQRRENDGENDGKRDGERESEEEQETEDDLANPTPSSTTLEDDRGALDEEYRIATDEEIVEAQTAVRSQNLLATRSDIKAHLDKMGLRASEKRLKRLTYSGEVALRTDRLLRENIARQKGEMNGVVRRVTDLANENAWFKIKILRLHLGFQEEEIEAARQRGDGKTVEDLEVLKVFTAAEVEHAEMMSSGTAPLGRGIIQLVPMFDKDAEKGAVGWALGAQDRPDLELLIKKRLRWIKTTTESCYID</sequence>
<dbReference type="GeneID" id="20344038"/>
<dbReference type="HOGENOM" id="CLU_950097_0_0_1"/>
<feature type="compositionally biased region" description="Basic and acidic residues" evidence="1">
    <location>
        <begin position="1"/>
        <end position="21"/>
    </location>
</feature>
<reference evidence="3" key="5">
    <citation type="submission" date="2018-04" db="UniProtKB">
        <authorList>
            <consortium name="EnsemblFungi"/>
        </authorList>
    </citation>
    <scope>IDENTIFICATION</scope>
    <source>
        <strain evidence="3">R3-111a-1</strain>
    </source>
</reference>
<dbReference type="EnsemblFungi" id="EJT78480">
    <property type="protein sequence ID" value="EJT78480"/>
    <property type="gene ID" value="GGTG_03580"/>
</dbReference>
<gene>
    <name evidence="3" type="primary">20344038</name>
    <name evidence="2" type="ORF">GGTG_03580</name>
</gene>
<dbReference type="STRING" id="644352.J3NQM4"/>
<evidence type="ECO:0000313" key="3">
    <source>
        <dbReference type="EnsemblFungi" id="EJT78480"/>
    </source>
</evidence>
<dbReference type="VEuPathDB" id="FungiDB:GGTG_03580"/>
<organism evidence="2">
    <name type="scientific">Gaeumannomyces tritici (strain R3-111a-1)</name>
    <name type="common">Wheat and barley take-all root rot fungus</name>
    <name type="synonym">Gaeumannomyces graminis var. tritici</name>
    <dbReference type="NCBI Taxonomy" id="644352"/>
    <lineage>
        <taxon>Eukaryota</taxon>
        <taxon>Fungi</taxon>
        <taxon>Dikarya</taxon>
        <taxon>Ascomycota</taxon>
        <taxon>Pezizomycotina</taxon>
        <taxon>Sordariomycetes</taxon>
        <taxon>Sordariomycetidae</taxon>
        <taxon>Magnaporthales</taxon>
        <taxon>Magnaporthaceae</taxon>
        <taxon>Gaeumannomyces</taxon>
    </lineage>
</organism>
<feature type="compositionally biased region" description="Acidic residues" evidence="1">
    <location>
        <begin position="64"/>
        <end position="76"/>
    </location>
</feature>
<accession>J3NQM4</accession>
<reference evidence="3" key="4">
    <citation type="journal article" date="2015" name="G3 (Bethesda)">
        <title>Genome sequences of three phytopathogenic species of the Magnaporthaceae family of fungi.</title>
        <authorList>
            <person name="Okagaki L.H."/>
            <person name="Nunes C.C."/>
            <person name="Sailsbery J."/>
            <person name="Clay B."/>
            <person name="Brown D."/>
            <person name="John T."/>
            <person name="Oh Y."/>
            <person name="Young N."/>
            <person name="Fitzgerald M."/>
            <person name="Haas B.J."/>
            <person name="Zeng Q."/>
            <person name="Young S."/>
            <person name="Adiconis X."/>
            <person name="Fan L."/>
            <person name="Levin J.Z."/>
            <person name="Mitchell T.K."/>
            <person name="Okubara P.A."/>
            <person name="Farman M.L."/>
            <person name="Kohn L.M."/>
            <person name="Birren B."/>
            <person name="Ma L.-J."/>
            <person name="Dean R.A."/>
        </authorList>
    </citation>
    <scope>NUCLEOTIDE SEQUENCE</scope>
    <source>
        <strain evidence="3">R3-111a-1</strain>
    </source>
</reference>
<dbReference type="Proteomes" id="UP000006039">
    <property type="component" value="Unassembled WGS sequence"/>
</dbReference>
<dbReference type="EMBL" id="GL385396">
    <property type="protein sequence ID" value="EJT78480.1"/>
    <property type="molecule type" value="Genomic_DNA"/>
</dbReference>
<feature type="compositionally biased region" description="Basic and acidic residues" evidence="1">
    <location>
        <begin position="37"/>
        <end position="63"/>
    </location>
</feature>
<reference evidence="2" key="3">
    <citation type="submission" date="2010-09" db="EMBL/GenBank/DDBJ databases">
        <title>Annotation of Gaeumannomyces graminis var. tritici R3-111a-1.</title>
        <authorList>
            <consortium name="The Broad Institute Genome Sequencing Platform"/>
            <person name="Ma L.-J."/>
            <person name="Dead R."/>
            <person name="Young S.K."/>
            <person name="Zeng Q."/>
            <person name="Gargeya S."/>
            <person name="Fitzgerald M."/>
            <person name="Haas B."/>
            <person name="Abouelleil A."/>
            <person name="Alvarado L."/>
            <person name="Arachchi H.M."/>
            <person name="Berlin A."/>
            <person name="Brown A."/>
            <person name="Chapman S.B."/>
            <person name="Chen Z."/>
            <person name="Dunbar C."/>
            <person name="Freedman E."/>
            <person name="Gearin G."/>
            <person name="Gellesch M."/>
            <person name="Goldberg J."/>
            <person name="Griggs A."/>
            <person name="Gujja S."/>
            <person name="Heiman D."/>
            <person name="Howarth C."/>
            <person name="Larson L."/>
            <person name="Lui A."/>
            <person name="MacDonald P.J.P."/>
            <person name="Mehta T."/>
            <person name="Montmayeur A."/>
            <person name="Murphy C."/>
            <person name="Neiman D."/>
            <person name="Pearson M."/>
            <person name="Priest M."/>
            <person name="Roberts A."/>
            <person name="Saif S."/>
            <person name="Shea T."/>
            <person name="Shenoy N."/>
            <person name="Sisk P."/>
            <person name="Stolte C."/>
            <person name="Sykes S."/>
            <person name="Yandava C."/>
            <person name="Wortman J."/>
            <person name="Nusbaum C."/>
            <person name="Birren B."/>
        </authorList>
    </citation>
    <scope>NUCLEOTIDE SEQUENCE</scope>
    <source>
        <strain evidence="2">R3-111a-1</strain>
    </source>
</reference>
<dbReference type="RefSeq" id="XP_009219625.1">
    <property type="nucleotide sequence ID" value="XM_009221361.1"/>
</dbReference>
<dbReference type="eggNOG" id="ENOG502RN6W">
    <property type="taxonomic scope" value="Eukaryota"/>
</dbReference>
<keyword evidence="4" id="KW-1185">Reference proteome</keyword>
<proteinExistence type="predicted"/>
<feature type="region of interest" description="Disordered" evidence="1">
    <location>
        <begin position="37"/>
        <end position="92"/>
    </location>
</feature>
<dbReference type="OrthoDB" id="10652009at2759"/>
<evidence type="ECO:0000313" key="2">
    <source>
        <dbReference type="EMBL" id="EJT78480.1"/>
    </source>
</evidence>
<name>J3NQM4_GAET3</name>
<feature type="region of interest" description="Disordered" evidence="1">
    <location>
        <begin position="1"/>
        <end position="24"/>
    </location>
</feature>
<reference evidence="2" key="2">
    <citation type="submission" date="2010-07" db="EMBL/GenBank/DDBJ databases">
        <authorList>
            <consortium name="The Broad Institute Genome Sequencing Platform"/>
            <consortium name="Broad Institute Genome Sequencing Center for Infectious Disease"/>
            <person name="Ma L.-J."/>
            <person name="Dead R."/>
            <person name="Young S."/>
            <person name="Zeng Q."/>
            <person name="Koehrsen M."/>
            <person name="Alvarado L."/>
            <person name="Berlin A."/>
            <person name="Chapman S.B."/>
            <person name="Chen Z."/>
            <person name="Freedman E."/>
            <person name="Gellesch M."/>
            <person name="Goldberg J."/>
            <person name="Griggs A."/>
            <person name="Gujja S."/>
            <person name="Heilman E.R."/>
            <person name="Heiman D."/>
            <person name="Hepburn T."/>
            <person name="Howarth C."/>
            <person name="Jen D."/>
            <person name="Larson L."/>
            <person name="Mehta T."/>
            <person name="Neiman D."/>
            <person name="Pearson M."/>
            <person name="Roberts A."/>
            <person name="Saif S."/>
            <person name="Shea T."/>
            <person name="Shenoy N."/>
            <person name="Sisk P."/>
            <person name="Stolte C."/>
            <person name="Sykes S."/>
            <person name="Walk T."/>
            <person name="White J."/>
            <person name="Yandava C."/>
            <person name="Haas B."/>
            <person name="Nusbaum C."/>
            <person name="Birren B."/>
        </authorList>
    </citation>
    <scope>NUCLEOTIDE SEQUENCE</scope>
    <source>
        <strain evidence="2">R3-111a-1</strain>
    </source>
</reference>
<protein>
    <submittedName>
        <fullName evidence="2 3">Uncharacterized protein</fullName>
    </submittedName>
</protein>